<dbReference type="Pfam" id="PF00512">
    <property type="entry name" value="HisKA"/>
    <property type="match status" value="1"/>
</dbReference>
<sequence>MLLLSVGLVVGVVLGAAASAGVRRWLRRRRNDRTRDELQGNRVSTVAQVLHFAIQSSPAAVVVVDKREEVVLSNPRAHGLGLVHERSLNPAAWGVVRKVFADHEPRMVTFPPPKRRGERPVISVAGQVQLLTLLDHRFAVVYAVDDSEMVRMESARRDFVANVSHELKTPVGAMSLLVETLLEVRDDPEAVTYFGNKLMGESRRMGTMITELISLSKLQGAEPLPDPEIISVDTVITDALSRCRTVAEAAGIELTTDGPVGATVEGDRSLLVTAVANLITNAVNYSPEATPVSISREATDDAVILRITDRGIGIAPEDQKRVFERFFRVDKARSRATGGTGLGLAIVKHVVANHGGRVSLWSRPGTGSTFTIELPRHHEDRGRRREQVVFPDQRVLAEGAGDDDDPDDD</sequence>
<keyword evidence="6 11" id="KW-0418">Kinase</keyword>
<evidence type="ECO:0000256" key="9">
    <source>
        <dbReference type="SAM" id="MobiDB-lite"/>
    </source>
</evidence>
<dbReference type="InterPro" id="IPR050351">
    <property type="entry name" value="BphY/WalK/GraS-like"/>
</dbReference>
<dbReference type="AlphaFoldDB" id="A0A426PYS2"/>
<feature type="domain" description="Histidine kinase" evidence="10">
    <location>
        <begin position="162"/>
        <end position="378"/>
    </location>
</feature>
<dbReference type="FunFam" id="3.30.565.10:FF:000006">
    <property type="entry name" value="Sensor histidine kinase WalK"/>
    <property type="match status" value="1"/>
</dbReference>
<dbReference type="RefSeq" id="WP_125207168.1">
    <property type="nucleotide sequence ID" value="NZ_PQNK01000008.1"/>
</dbReference>
<evidence type="ECO:0000259" key="10">
    <source>
        <dbReference type="PROSITE" id="PS50109"/>
    </source>
</evidence>
<dbReference type="InterPro" id="IPR003661">
    <property type="entry name" value="HisK_dim/P_dom"/>
</dbReference>
<dbReference type="EC" id="2.7.13.3" evidence="3"/>
<keyword evidence="7" id="KW-0902">Two-component regulatory system</keyword>
<evidence type="ECO:0000256" key="2">
    <source>
        <dbReference type="ARBA" id="ARBA00004236"/>
    </source>
</evidence>
<dbReference type="Proteomes" id="UP000276526">
    <property type="component" value="Unassembled WGS sequence"/>
</dbReference>
<dbReference type="PANTHER" id="PTHR45453">
    <property type="entry name" value="PHOSPHATE REGULON SENSOR PROTEIN PHOR"/>
    <property type="match status" value="1"/>
</dbReference>
<dbReference type="SMART" id="SM00388">
    <property type="entry name" value="HisKA"/>
    <property type="match status" value="1"/>
</dbReference>
<dbReference type="PRINTS" id="PR00344">
    <property type="entry name" value="BCTRLSENSOR"/>
</dbReference>
<dbReference type="InterPro" id="IPR005467">
    <property type="entry name" value="His_kinase_dom"/>
</dbReference>
<dbReference type="GO" id="GO:0004721">
    <property type="term" value="F:phosphoprotein phosphatase activity"/>
    <property type="evidence" value="ECO:0007669"/>
    <property type="project" value="TreeGrafter"/>
</dbReference>
<keyword evidence="4" id="KW-0597">Phosphoprotein</keyword>
<dbReference type="GO" id="GO:0005886">
    <property type="term" value="C:plasma membrane"/>
    <property type="evidence" value="ECO:0007669"/>
    <property type="project" value="UniProtKB-SubCell"/>
</dbReference>
<dbReference type="InterPro" id="IPR004358">
    <property type="entry name" value="Sig_transdc_His_kin-like_C"/>
</dbReference>
<evidence type="ECO:0000313" key="11">
    <source>
        <dbReference type="EMBL" id="RRO86612.1"/>
    </source>
</evidence>
<proteinExistence type="predicted"/>
<dbReference type="GO" id="GO:0000155">
    <property type="term" value="F:phosphorelay sensor kinase activity"/>
    <property type="evidence" value="ECO:0007669"/>
    <property type="project" value="InterPro"/>
</dbReference>
<comment type="subcellular location">
    <subcellularLocation>
        <location evidence="2">Cell membrane</location>
    </subcellularLocation>
</comment>
<evidence type="ECO:0000256" key="5">
    <source>
        <dbReference type="ARBA" id="ARBA00022679"/>
    </source>
</evidence>
<comment type="catalytic activity">
    <reaction evidence="1">
        <text>ATP + protein L-histidine = ADP + protein N-phospho-L-histidine.</text>
        <dbReference type="EC" id="2.7.13.3"/>
    </reaction>
</comment>
<feature type="region of interest" description="Disordered" evidence="9">
    <location>
        <begin position="376"/>
        <end position="409"/>
    </location>
</feature>
<gene>
    <name evidence="11" type="ORF">CXF48_06285</name>
</gene>
<evidence type="ECO:0000256" key="7">
    <source>
        <dbReference type="ARBA" id="ARBA00023012"/>
    </source>
</evidence>
<evidence type="ECO:0000256" key="3">
    <source>
        <dbReference type="ARBA" id="ARBA00012438"/>
    </source>
</evidence>
<evidence type="ECO:0000256" key="6">
    <source>
        <dbReference type="ARBA" id="ARBA00022777"/>
    </source>
</evidence>
<evidence type="ECO:0000256" key="8">
    <source>
        <dbReference type="ARBA" id="ARBA00039401"/>
    </source>
</evidence>
<name>A0A426PYS2_9CORY</name>
<accession>A0A426PYS2</accession>
<dbReference type="InterPro" id="IPR036097">
    <property type="entry name" value="HisK_dim/P_sf"/>
</dbReference>
<dbReference type="SMART" id="SM00387">
    <property type="entry name" value="HATPase_c"/>
    <property type="match status" value="1"/>
</dbReference>
<dbReference type="CDD" id="cd00082">
    <property type="entry name" value="HisKA"/>
    <property type="match status" value="1"/>
</dbReference>
<evidence type="ECO:0000256" key="1">
    <source>
        <dbReference type="ARBA" id="ARBA00000085"/>
    </source>
</evidence>
<protein>
    <recommendedName>
        <fullName evidence="8">Sensor-like histidine kinase SenX3</fullName>
        <ecNumber evidence="3">2.7.13.3</ecNumber>
    </recommendedName>
</protein>
<feature type="compositionally biased region" description="Acidic residues" evidence="9">
    <location>
        <begin position="400"/>
        <end position="409"/>
    </location>
</feature>
<dbReference type="EMBL" id="PQNK01000008">
    <property type="protein sequence ID" value="RRO86612.1"/>
    <property type="molecule type" value="Genomic_DNA"/>
</dbReference>
<feature type="compositionally biased region" description="Basic and acidic residues" evidence="9">
    <location>
        <begin position="376"/>
        <end position="387"/>
    </location>
</feature>
<dbReference type="PROSITE" id="PS50109">
    <property type="entry name" value="HIS_KIN"/>
    <property type="match status" value="1"/>
</dbReference>
<dbReference type="InterPro" id="IPR036890">
    <property type="entry name" value="HATPase_C_sf"/>
</dbReference>
<dbReference type="Gene3D" id="1.10.287.130">
    <property type="match status" value="1"/>
</dbReference>
<keyword evidence="5" id="KW-0808">Transferase</keyword>
<dbReference type="SUPFAM" id="SSF55874">
    <property type="entry name" value="ATPase domain of HSP90 chaperone/DNA topoisomerase II/histidine kinase"/>
    <property type="match status" value="1"/>
</dbReference>
<comment type="caution">
    <text evidence="11">The sequence shown here is derived from an EMBL/GenBank/DDBJ whole genome shotgun (WGS) entry which is preliminary data.</text>
</comment>
<dbReference type="PANTHER" id="PTHR45453:SF1">
    <property type="entry name" value="PHOSPHATE REGULON SENSOR PROTEIN PHOR"/>
    <property type="match status" value="1"/>
</dbReference>
<evidence type="ECO:0000256" key="4">
    <source>
        <dbReference type="ARBA" id="ARBA00022553"/>
    </source>
</evidence>
<organism evidence="11 12">
    <name type="scientific">Corynebacterium bovis</name>
    <dbReference type="NCBI Taxonomy" id="36808"/>
    <lineage>
        <taxon>Bacteria</taxon>
        <taxon>Bacillati</taxon>
        <taxon>Actinomycetota</taxon>
        <taxon>Actinomycetes</taxon>
        <taxon>Mycobacteriales</taxon>
        <taxon>Corynebacteriaceae</taxon>
        <taxon>Corynebacterium</taxon>
    </lineage>
</organism>
<dbReference type="InterPro" id="IPR003594">
    <property type="entry name" value="HATPase_dom"/>
</dbReference>
<dbReference type="Gene3D" id="3.30.565.10">
    <property type="entry name" value="Histidine kinase-like ATPase, C-terminal domain"/>
    <property type="match status" value="1"/>
</dbReference>
<dbReference type="SUPFAM" id="SSF47384">
    <property type="entry name" value="Homodimeric domain of signal transducing histidine kinase"/>
    <property type="match status" value="1"/>
</dbReference>
<dbReference type="GO" id="GO:0016036">
    <property type="term" value="P:cellular response to phosphate starvation"/>
    <property type="evidence" value="ECO:0007669"/>
    <property type="project" value="TreeGrafter"/>
</dbReference>
<evidence type="ECO:0000313" key="12">
    <source>
        <dbReference type="Proteomes" id="UP000276526"/>
    </source>
</evidence>
<dbReference type="CDD" id="cd00075">
    <property type="entry name" value="HATPase"/>
    <property type="match status" value="1"/>
</dbReference>
<reference evidence="11 12" key="1">
    <citation type="submission" date="2018-01" db="EMBL/GenBank/DDBJ databases">
        <title>Twenty Corynebacterium bovis Genomes.</title>
        <authorList>
            <person name="Gulvik C.A."/>
        </authorList>
    </citation>
    <scope>NUCLEOTIDE SEQUENCE [LARGE SCALE GENOMIC DNA]</scope>
    <source>
        <strain evidence="11 12">F6900</strain>
    </source>
</reference>
<dbReference type="Pfam" id="PF02518">
    <property type="entry name" value="HATPase_c"/>
    <property type="match status" value="1"/>
</dbReference>